<sequence>MDKTVPKPAAMLLDFIGSKEAPKGYDTVYANRMDRMPKPLPFLMLKEILDQGKWRTKTFGSSACGRYQFMDATLRDLAEELDLKAEDRFTPDYQDRLGFHLLRCRGYDKWIKGALSDGAFMRNLAKEWASFPVPDIVKGSSRTGARGQSFYAGHGLNKARVPHPGSRREPRQDATGAPMLLAGGMSADVGLAASITEKGRADIDRNTFSQCRCSEAQDVSLSRKSRYLYQR</sequence>
<dbReference type="SUPFAM" id="SSF53955">
    <property type="entry name" value="Lysozyme-like"/>
    <property type="match status" value="1"/>
</dbReference>
<dbReference type="eggNOG" id="COG4678">
    <property type="taxonomic scope" value="Bacteria"/>
</dbReference>
<dbReference type="AlphaFoldDB" id="I4YNQ1"/>
<dbReference type="PATRIC" id="fig|864069.3.peg.6767"/>
<dbReference type="STRING" id="864069.MicloDRAFT_00063200"/>
<accession>I4YNQ1</accession>
<dbReference type="EMBL" id="JH660647">
    <property type="protein sequence ID" value="EIM25593.1"/>
    <property type="molecule type" value="Genomic_DNA"/>
</dbReference>
<evidence type="ECO:0008006" key="3">
    <source>
        <dbReference type="Google" id="ProtNLM"/>
    </source>
</evidence>
<evidence type="ECO:0000313" key="2">
    <source>
        <dbReference type="Proteomes" id="UP000003947"/>
    </source>
</evidence>
<reference evidence="1 2" key="1">
    <citation type="submission" date="2012-02" db="EMBL/GenBank/DDBJ databases">
        <title>Improved High-Quality Draft sequence of Microvirga sp. WSM3557.</title>
        <authorList>
            <consortium name="US DOE Joint Genome Institute"/>
            <person name="Lucas S."/>
            <person name="Han J."/>
            <person name="Lapidus A."/>
            <person name="Cheng J.-F."/>
            <person name="Goodwin L."/>
            <person name="Pitluck S."/>
            <person name="Peters L."/>
            <person name="Zhang X."/>
            <person name="Detter J.C."/>
            <person name="Han C."/>
            <person name="Tapia R."/>
            <person name="Land M."/>
            <person name="Hauser L."/>
            <person name="Kyrpides N."/>
            <person name="Ivanova N."/>
            <person name="Pagani I."/>
            <person name="Brau L."/>
            <person name="Yates R."/>
            <person name="O'Hara G."/>
            <person name="Rui T."/>
            <person name="Howieson J."/>
            <person name="Reeve W."/>
            <person name="Woyke T."/>
        </authorList>
    </citation>
    <scope>NUCLEOTIDE SEQUENCE [LARGE SCALE GENOMIC DNA]</scope>
    <source>
        <strain evidence="1 2">WSM3557</strain>
    </source>
</reference>
<gene>
    <name evidence="1" type="ORF">MicloDRAFT_00063200</name>
</gene>
<keyword evidence="2" id="KW-1185">Reference proteome</keyword>
<protein>
    <recommendedName>
        <fullName evidence="3">Muramidase (Phage lambda lysozyme)</fullName>
    </recommendedName>
</protein>
<evidence type="ECO:0000313" key="1">
    <source>
        <dbReference type="EMBL" id="EIM25593.1"/>
    </source>
</evidence>
<dbReference type="Gene3D" id="1.10.530.10">
    <property type="match status" value="1"/>
</dbReference>
<dbReference type="InterPro" id="IPR023346">
    <property type="entry name" value="Lysozyme-like_dom_sf"/>
</dbReference>
<dbReference type="OrthoDB" id="5395100at2"/>
<dbReference type="Proteomes" id="UP000003947">
    <property type="component" value="Unassembled WGS sequence"/>
</dbReference>
<dbReference type="RefSeq" id="WP_009494052.1">
    <property type="nucleotide sequence ID" value="NZ_CP141048.1"/>
</dbReference>
<proteinExistence type="predicted"/>
<name>I4YNQ1_9HYPH</name>
<organism evidence="1 2">
    <name type="scientific">Microvirga lotononidis</name>
    <dbReference type="NCBI Taxonomy" id="864069"/>
    <lineage>
        <taxon>Bacteria</taxon>
        <taxon>Pseudomonadati</taxon>
        <taxon>Pseudomonadota</taxon>
        <taxon>Alphaproteobacteria</taxon>
        <taxon>Hyphomicrobiales</taxon>
        <taxon>Methylobacteriaceae</taxon>
        <taxon>Microvirga</taxon>
    </lineage>
</organism>
<dbReference type="HOGENOM" id="CLU_1198666_0_0_5"/>